<dbReference type="SMART" id="SM00387">
    <property type="entry name" value="HATPase_c"/>
    <property type="match status" value="1"/>
</dbReference>
<comment type="catalytic activity">
    <reaction evidence="1">
        <text>ATP + protein L-histidine = ADP + protein N-phospho-L-histidine.</text>
        <dbReference type="EC" id="2.7.13.3"/>
    </reaction>
</comment>
<dbReference type="Pfam" id="PF00072">
    <property type="entry name" value="Response_reg"/>
    <property type="match status" value="1"/>
</dbReference>
<dbReference type="Proteomes" id="UP000324298">
    <property type="component" value="Unassembled WGS sequence"/>
</dbReference>
<dbReference type="InterPro" id="IPR036890">
    <property type="entry name" value="HATPase_C_sf"/>
</dbReference>
<reference evidence="9 10" key="1">
    <citation type="submission" date="2019-04" db="EMBL/GenBank/DDBJ databases">
        <title>Geobacter ruber sp. nov., ferric-reducing bacteria isolated from paddy soil.</title>
        <authorList>
            <person name="Xu Z."/>
            <person name="Masuda Y."/>
            <person name="Itoh H."/>
            <person name="Senoo K."/>
        </authorList>
    </citation>
    <scope>NUCLEOTIDE SEQUENCE [LARGE SCALE GENOMIC DNA]</scope>
    <source>
        <strain evidence="9 10">Red88</strain>
    </source>
</reference>
<evidence type="ECO:0000313" key="9">
    <source>
        <dbReference type="EMBL" id="KAA0891876.1"/>
    </source>
</evidence>
<dbReference type="PROSITE" id="PS50109">
    <property type="entry name" value="HIS_KIN"/>
    <property type="match status" value="1"/>
</dbReference>
<organism evidence="9 10">
    <name type="scientific">Oryzomonas rubra</name>
    <dbReference type="NCBI Taxonomy" id="2509454"/>
    <lineage>
        <taxon>Bacteria</taxon>
        <taxon>Pseudomonadati</taxon>
        <taxon>Thermodesulfobacteriota</taxon>
        <taxon>Desulfuromonadia</taxon>
        <taxon>Geobacterales</taxon>
        <taxon>Geobacteraceae</taxon>
        <taxon>Oryzomonas</taxon>
    </lineage>
</organism>
<name>A0A5A9XFR6_9BACT</name>
<dbReference type="CDD" id="cd00156">
    <property type="entry name" value="REC"/>
    <property type="match status" value="1"/>
</dbReference>
<evidence type="ECO:0000259" key="8">
    <source>
        <dbReference type="PROSITE" id="PS50110"/>
    </source>
</evidence>
<evidence type="ECO:0000256" key="2">
    <source>
        <dbReference type="ARBA" id="ARBA00012438"/>
    </source>
</evidence>
<dbReference type="SMART" id="SM00448">
    <property type="entry name" value="REC"/>
    <property type="match status" value="1"/>
</dbReference>
<evidence type="ECO:0000256" key="3">
    <source>
        <dbReference type="ARBA" id="ARBA00022553"/>
    </source>
</evidence>
<evidence type="ECO:0000256" key="4">
    <source>
        <dbReference type="ARBA" id="ARBA00022679"/>
    </source>
</evidence>
<dbReference type="InterPro" id="IPR004358">
    <property type="entry name" value="Sig_transdc_His_kin-like_C"/>
</dbReference>
<dbReference type="EMBL" id="SRSD01000005">
    <property type="protein sequence ID" value="KAA0891876.1"/>
    <property type="molecule type" value="Genomic_DNA"/>
</dbReference>
<evidence type="ECO:0000256" key="6">
    <source>
        <dbReference type="PROSITE-ProRule" id="PRU00169"/>
    </source>
</evidence>
<feature type="domain" description="Histidine kinase" evidence="7">
    <location>
        <begin position="152"/>
        <end position="366"/>
    </location>
</feature>
<keyword evidence="5 9" id="KW-0418">Kinase</keyword>
<dbReference type="PANTHER" id="PTHR43547:SF2">
    <property type="entry name" value="HYBRID SIGNAL TRANSDUCTION HISTIDINE KINASE C"/>
    <property type="match status" value="1"/>
</dbReference>
<evidence type="ECO:0000259" key="7">
    <source>
        <dbReference type="PROSITE" id="PS50109"/>
    </source>
</evidence>
<keyword evidence="3 6" id="KW-0597">Phosphoprotein</keyword>
<dbReference type="InterPro" id="IPR003661">
    <property type="entry name" value="HisK_dim/P_dom"/>
</dbReference>
<feature type="modified residue" description="4-aspartylphosphate" evidence="6">
    <location>
        <position position="62"/>
    </location>
</feature>
<accession>A0A5A9XFR6</accession>
<dbReference type="Pfam" id="PF00512">
    <property type="entry name" value="HisKA"/>
    <property type="match status" value="1"/>
</dbReference>
<comment type="caution">
    <text evidence="9">The sequence shown here is derived from an EMBL/GenBank/DDBJ whole genome shotgun (WGS) entry which is preliminary data.</text>
</comment>
<dbReference type="InterPro" id="IPR001789">
    <property type="entry name" value="Sig_transdc_resp-reg_receiver"/>
</dbReference>
<protein>
    <recommendedName>
        <fullName evidence="2">histidine kinase</fullName>
        <ecNumber evidence="2">2.7.13.3</ecNumber>
    </recommendedName>
</protein>
<dbReference type="InterPro" id="IPR011006">
    <property type="entry name" value="CheY-like_superfamily"/>
</dbReference>
<dbReference type="InterPro" id="IPR003594">
    <property type="entry name" value="HATPase_dom"/>
</dbReference>
<dbReference type="SUPFAM" id="SSF52172">
    <property type="entry name" value="CheY-like"/>
    <property type="match status" value="1"/>
</dbReference>
<evidence type="ECO:0000256" key="1">
    <source>
        <dbReference type="ARBA" id="ARBA00000085"/>
    </source>
</evidence>
<dbReference type="Pfam" id="PF02518">
    <property type="entry name" value="HATPase_c"/>
    <property type="match status" value="1"/>
</dbReference>
<dbReference type="CDD" id="cd00075">
    <property type="entry name" value="HATPase"/>
    <property type="match status" value="1"/>
</dbReference>
<evidence type="ECO:0000313" key="10">
    <source>
        <dbReference type="Proteomes" id="UP000324298"/>
    </source>
</evidence>
<proteinExistence type="predicted"/>
<dbReference type="Gene3D" id="3.30.565.10">
    <property type="entry name" value="Histidine kinase-like ATPase, C-terminal domain"/>
    <property type="match status" value="1"/>
</dbReference>
<dbReference type="AlphaFoldDB" id="A0A5A9XFR6"/>
<feature type="domain" description="Response regulatory" evidence="8">
    <location>
        <begin position="15"/>
        <end position="127"/>
    </location>
</feature>
<dbReference type="SMART" id="SM00388">
    <property type="entry name" value="HisKA"/>
    <property type="match status" value="1"/>
</dbReference>
<dbReference type="SUPFAM" id="SSF55874">
    <property type="entry name" value="ATPase domain of HSP90 chaperone/DNA topoisomerase II/histidine kinase"/>
    <property type="match status" value="1"/>
</dbReference>
<dbReference type="FunFam" id="3.30.565.10:FF:000006">
    <property type="entry name" value="Sensor histidine kinase WalK"/>
    <property type="match status" value="1"/>
</dbReference>
<dbReference type="CDD" id="cd00082">
    <property type="entry name" value="HisKA"/>
    <property type="match status" value="1"/>
</dbReference>
<keyword evidence="10" id="KW-1185">Reference proteome</keyword>
<evidence type="ECO:0000256" key="5">
    <source>
        <dbReference type="ARBA" id="ARBA00022777"/>
    </source>
</evidence>
<dbReference type="PROSITE" id="PS50110">
    <property type="entry name" value="RESPONSE_REGULATORY"/>
    <property type="match status" value="1"/>
</dbReference>
<sequence length="366" mass="40799">MLHNGDSPSSDRPETVLIVDDERVIRELCEKVLKEYHILQAGSCAEALQIYQKEHCDLILTDVMMPGGSGIDLLSQVKTLDPNAVVVIMTGFSQKEIILNALREGADDFINKPLNLLQLRTAVEKSLARKRLREELASLKRLDRFKSNFLSLISHKLRTPITAISLFLQNVEKGIYDQNDQGFHQNIKLVNNEAEYLGRLVSDLLSFSKVMEGREGLNLEPCDLNSILVEVIGGTQRKEGIETEFNPSPLPVLRLDRGKITFVFQQVIENAYKFSGETGHVSITLRTTGDAVHVVVADTGIGIPREELSKVFEKFYQADPDNAGQVRGFGLGLFYAREFVHQHGGSITIDSEPQRGSTVTVTLPLQ</sequence>
<dbReference type="OrthoDB" id="5342753at2"/>
<dbReference type="PANTHER" id="PTHR43547">
    <property type="entry name" value="TWO-COMPONENT HISTIDINE KINASE"/>
    <property type="match status" value="1"/>
</dbReference>
<gene>
    <name evidence="9" type="ORF">ET418_09195</name>
</gene>
<keyword evidence="4" id="KW-0808">Transferase</keyword>
<dbReference type="Gene3D" id="1.10.287.130">
    <property type="match status" value="1"/>
</dbReference>
<dbReference type="Gene3D" id="3.40.50.2300">
    <property type="match status" value="1"/>
</dbReference>
<dbReference type="GO" id="GO:0000155">
    <property type="term" value="F:phosphorelay sensor kinase activity"/>
    <property type="evidence" value="ECO:0007669"/>
    <property type="project" value="InterPro"/>
</dbReference>
<dbReference type="EC" id="2.7.13.3" evidence="2"/>
<dbReference type="PRINTS" id="PR00344">
    <property type="entry name" value="BCTRLSENSOR"/>
</dbReference>
<dbReference type="InterPro" id="IPR005467">
    <property type="entry name" value="His_kinase_dom"/>
</dbReference>